<comment type="pathway">
    <text evidence="1">Protein modification; protein glycosylation.</text>
</comment>
<dbReference type="InterPro" id="IPR011990">
    <property type="entry name" value="TPR-like_helical_dom_sf"/>
</dbReference>
<dbReference type="PATRIC" id="fig|1747903.4.peg.4599"/>
<reference evidence="10 11" key="1">
    <citation type="submission" date="2016-04" db="EMBL/GenBank/DDBJ databases">
        <title>Draft genome sequence of Janthinobacterium psychrotolerans sp. nov., isolated from freshwater sediments in Denmark.</title>
        <authorList>
            <person name="Gong X."/>
            <person name="Skrivergaard S."/>
            <person name="Korsgaard B.S."/>
            <person name="Schreiber L."/>
            <person name="Marshall I.P."/>
            <person name="Finster K."/>
            <person name="Schramm A."/>
        </authorList>
    </citation>
    <scope>NUCLEOTIDE SEQUENCE [LARGE SCALE GENOMIC DNA]</scope>
    <source>
        <strain evidence="10 11">S3-2</strain>
    </source>
</reference>
<evidence type="ECO:0000256" key="8">
    <source>
        <dbReference type="PROSITE-ProRule" id="PRU00339"/>
    </source>
</evidence>
<evidence type="ECO:0000256" key="6">
    <source>
        <dbReference type="ARBA" id="ARBA00022737"/>
    </source>
</evidence>
<dbReference type="RefSeq" id="WP_082988734.1">
    <property type="nucleotide sequence ID" value="NZ_LOCQ01000042.1"/>
</dbReference>
<proteinExistence type="inferred from homology"/>
<name>A0A1A7C9F0_9BURK</name>
<dbReference type="InterPro" id="IPR013105">
    <property type="entry name" value="TPR_2"/>
</dbReference>
<dbReference type="OrthoDB" id="101857at2"/>
<dbReference type="Proteomes" id="UP000092713">
    <property type="component" value="Unassembled WGS sequence"/>
</dbReference>
<accession>A0A1A7C9F0</accession>
<feature type="repeat" description="TPR" evidence="8">
    <location>
        <begin position="880"/>
        <end position="913"/>
    </location>
</feature>
<dbReference type="EMBL" id="LOCQ01000042">
    <property type="protein sequence ID" value="OBV40938.1"/>
    <property type="molecule type" value="Genomic_DNA"/>
</dbReference>
<dbReference type="Gene3D" id="3.40.50.2000">
    <property type="entry name" value="Glycogen Phosphorylase B"/>
    <property type="match status" value="1"/>
</dbReference>
<comment type="similarity">
    <text evidence="2">Belongs to the glycosyltransferase 41 family. O-GlcNAc transferase subfamily.</text>
</comment>
<evidence type="ECO:0000256" key="4">
    <source>
        <dbReference type="ARBA" id="ARBA00022676"/>
    </source>
</evidence>
<dbReference type="Pfam" id="PF13844">
    <property type="entry name" value="Glyco_transf_41"/>
    <property type="match status" value="2"/>
</dbReference>
<dbReference type="InterPro" id="IPR029489">
    <property type="entry name" value="OGT/SEC/SPY_C"/>
</dbReference>
<dbReference type="PANTHER" id="PTHR44835:SF1">
    <property type="entry name" value="PROTEIN O-GLCNAC TRANSFERASE"/>
    <property type="match status" value="1"/>
</dbReference>
<feature type="repeat" description="TPR" evidence="8">
    <location>
        <begin position="182"/>
        <end position="215"/>
    </location>
</feature>
<dbReference type="PROSITE" id="PS50005">
    <property type="entry name" value="TPR"/>
    <property type="match status" value="5"/>
</dbReference>
<dbReference type="AlphaFoldDB" id="A0A1A7C9F0"/>
<keyword evidence="11" id="KW-1185">Reference proteome</keyword>
<feature type="repeat" description="TPR" evidence="8">
    <location>
        <begin position="148"/>
        <end position="181"/>
    </location>
</feature>
<dbReference type="Gene3D" id="1.25.40.10">
    <property type="entry name" value="Tetratricopeptide repeat domain"/>
    <property type="match status" value="6"/>
</dbReference>
<dbReference type="SUPFAM" id="SSF53756">
    <property type="entry name" value="UDP-Glycosyltransferase/glycogen phosphorylase"/>
    <property type="match status" value="1"/>
</dbReference>
<evidence type="ECO:0000313" key="10">
    <source>
        <dbReference type="EMBL" id="OBV40938.1"/>
    </source>
</evidence>
<dbReference type="Pfam" id="PF13432">
    <property type="entry name" value="TPR_16"/>
    <property type="match status" value="2"/>
</dbReference>
<keyword evidence="4" id="KW-0328">Glycosyltransferase</keyword>
<dbReference type="STRING" id="1747903.ASR47_102164"/>
<evidence type="ECO:0000256" key="5">
    <source>
        <dbReference type="ARBA" id="ARBA00022679"/>
    </source>
</evidence>
<dbReference type="InterPro" id="IPR019734">
    <property type="entry name" value="TPR_rpt"/>
</dbReference>
<evidence type="ECO:0000259" key="9">
    <source>
        <dbReference type="Pfam" id="PF13844"/>
    </source>
</evidence>
<dbReference type="SMART" id="SM00028">
    <property type="entry name" value="TPR"/>
    <property type="match status" value="11"/>
</dbReference>
<dbReference type="Gene3D" id="3.40.50.11380">
    <property type="match status" value="1"/>
</dbReference>
<feature type="repeat" description="TPR" evidence="8">
    <location>
        <begin position="114"/>
        <end position="147"/>
    </location>
</feature>
<keyword evidence="7 8" id="KW-0802">TPR repeat</keyword>
<dbReference type="Pfam" id="PF07719">
    <property type="entry name" value="TPR_2"/>
    <property type="match status" value="1"/>
</dbReference>
<evidence type="ECO:0000313" key="11">
    <source>
        <dbReference type="Proteomes" id="UP000092713"/>
    </source>
</evidence>
<dbReference type="EC" id="2.4.1.255" evidence="3"/>
<dbReference type="InterPro" id="IPR051939">
    <property type="entry name" value="Glycosyltr_41/O-GlcNAc_trsf"/>
</dbReference>
<dbReference type="UniPathway" id="UPA00378"/>
<evidence type="ECO:0000256" key="2">
    <source>
        <dbReference type="ARBA" id="ARBA00005386"/>
    </source>
</evidence>
<dbReference type="Pfam" id="PF00515">
    <property type="entry name" value="TPR_1"/>
    <property type="match status" value="1"/>
</dbReference>
<evidence type="ECO:0000256" key="1">
    <source>
        <dbReference type="ARBA" id="ARBA00004922"/>
    </source>
</evidence>
<keyword evidence="6" id="KW-0677">Repeat</keyword>
<feature type="domain" description="O-GlcNAc transferase C-terminal" evidence="9">
    <location>
        <begin position="253"/>
        <end position="449"/>
    </location>
</feature>
<comment type="caution">
    <text evidence="10">The sequence shown here is derived from an EMBL/GenBank/DDBJ whole genome shotgun (WGS) entry which is preliminary data.</text>
</comment>
<evidence type="ECO:0000256" key="7">
    <source>
        <dbReference type="ARBA" id="ARBA00022803"/>
    </source>
</evidence>
<evidence type="ECO:0000256" key="3">
    <source>
        <dbReference type="ARBA" id="ARBA00011970"/>
    </source>
</evidence>
<dbReference type="Pfam" id="PF13181">
    <property type="entry name" value="TPR_8"/>
    <property type="match status" value="2"/>
</dbReference>
<gene>
    <name evidence="10" type="ORF">ASR47_102164</name>
</gene>
<dbReference type="SUPFAM" id="SSF48452">
    <property type="entry name" value="TPR-like"/>
    <property type="match status" value="2"/>
</dbReference>
<sequence>MPSSIPSSARNTVTAGSGGANRKADRIIAAAIANYRKLQASLPQDAEVHYAIGHALRLTGKTDDAQAAFRLAIKLKHNHINALKDYAALLHELERYEEAVVHYRAASLLAPEDPAIACSLGAALQTAGALDEALAVYRMVLDLMPDSASAHNNIGSVLQNRGQIELAQQSFLRALEIEPDFADALCNMGVCMMQLGRLEESLDYTRRAIALHPAHLQARTNLTAILFRQGRNDEVIEQCRRALEINPDWKFIHNNLLFSLSHSEQLAPAEVFAEHLRYAEQFEAPQRGAWPRHANVRDTDRRLRIGFVSADLYNHVVSSFITPVFEHLRHAPGLELLVYANSLHDDESSRHLKTLVAVWRQVEKLNDEKLAQLIIDDGIDILIDLSGHTGGNRLTTFARKPAPLQASWIGYPMTTGLQAMDYYISDRHFSPPGLLDAQFTEKLLRLPATAPFMPPAIAPAVSPAPALNNGHITFGSFNRPSKLSRKLIARWATLLRAAPDARMVMAGMSDDGLADTLRAWFAEEAIASERLDFYRHTHIAAYLKLHEQVDICLDTSPYAGGTTTLYALWMGVPTLTMTGPTLPCRVGAAVMLQAGLPEFIASDEADFIEKGIQFAGNLPHLAAIRMQARARMTNTAMGQPALIAAGLDHALRTIWQRWCTSLPPTSFESEPEQSTLIERARSHKALHEVKVDVALPLALEHHQAGRLEAAETLYLAILHVQADHAIANHNMGLLAGQLGYHDAALPYLHKALRSAGDESDFHYSYANGLLQAGQPQQALALIEAAMAQGHDSAQAQAIQHRARQLLAGTGDGPSQAEEEQLIALFEAGRHMELETAAQALVVHYPTSGFAWSVLGTALQVQGKDALQTLLQAVELAPGDAQALSNLGNEWQSHGHYAQAIACYERALELDPQFAAAHDNLDRARQALALAAENAEPSK</sequence>
<dbReference type="PROSITE" id="PS50293">
    <property type="entry name" value="TPR_REGION"/>
    <property type="match status" value="2"/>
</dbReference>
<dbReference type="GO" id="GO:0097363">
    <property type="term" value="F:protein O-acetylglucosaminyltransferase activity"/>
    <property type="evidence" value="ECO:0007669"/>
    <property type="project" value="UniProtKB-EC"/>
</dbReference>
<keyword evidence="5 10" id="KW-0808">Transferase</keyword>
<feature type="domain" description="O-GlcNAc transferase C-terminal" evidence="9">
    <location>
        <begin position="467"/>
        <end position="632"/>
    </location>
</feature>
<protein>
    <recommendedName>
        <fullName evidence="3">protein O-GlcNAc transferase</fullName>
        <ecNumber evidence="3">2.4.1.255</ecNumber>
    </recommendedName>
</protein>
<dbReference type="PANTHER" id="PTHR44835">
    <property type="entry name" value="UDP-N-ACETYLGLUCOSAMINE--PEPTIDE N-ACETYLGLUCOSAMINYLTRANSFERASE SPINDLY-RELATED"/>
    <property type="match status" value="1"/>
</dbReference>
<organism evidence="10 11">
    <name type="scientific">Janthinobacterium psychrotolerans</name>
    <dbReference type="NCBI Taxonomy" id="1747903"/>
    <lineage>
        <taxon>Bacteria</taxon>
        <taxon>Pseudomonadati</taxon>
        <taxon>Pseudomonadota</taxon>
        <taxon>Betaproteobacteria</taxon>
        <taxon>Burkholderiales</taxon>
        <taxon>Oxalobacteraceae</taxon>
        <taxon>Janthinobacterium</taxon>
    </lineage>
</organism>
<feature type="repeat" description="TPR" evidence="8">
    <location>
        <begin position="46"/>
        <end position="79"/>
    </location>
</feature>